<evidence type="ECO:0000313" key="2">
    <source>
        <dbReference type="Proteomes" id="UP000033140"/>
    </source>
</evidence>
<dbReference type="SUPFAM" id="SSF54427">
    <property type="entry name" value="NTF2-like"/>
    <property type="match status" value="1"/>
</dbReference>
<proteinExistence type="predicted"/>
<organism evidence="1 2">
    <name type="scientific">Saitoella complicata (strain BCRC 22490 / CBS 7301 / JCM 7358 / NBRC 10748 / NRRL Y-17804)</name>
    <dbReference type="NCBI Taxonomy" id="698492"/>
    <lineage>
        <taxon>Eukaryota</taxon>
        <taxon>Fungi</taxon>
        <taxon>Dikarya</taxon>
        <taxon>Ascomycota</taxon>
        <taxon>Taphrinomycotina</taxon>
        <taxon>Taphrinomycotina incertae sedis</taxon>
        <taxon>Saitoella</taxon>
    </lineage>
</organism>
<evidence type="ECO:0008006" key="3">
    <source>
        <dbReference type="Google" id="ProtNLM"/>
    </source>
</evidence>
<reference evidence="1 2" key="2">
    <citation type="journal article" date="2014" name="J. Gen. Appl. Microbiol.">
        <title>The early diverging ascomycetous budding yeast Saitoella complicata has three histone deacetylases belonging to the Clr6, Hos2, and Rpd3 lineages.</title>
        <authorList>
            <person name="Nishida H."/>
            <person name="Matsumoto T."/>
            <person name="Kondo S."/>
            <person name="Hamamoto M."/>
            <person name="Yoshikawa H."/>
        </authorList>
    </citation>
    <scope>NUCLEOTIDE SEQUENCE [LARGE SCALE GENOMIC DNA]</scope>
    <source>
        <strain evidence="1 2">NRRL Y-17804</strain>
    </source>
</reference>
<dbReference type="AlphaFoldDB" id="A0A0E9NCM8"/>
<reference evidence="1 2" key="1">
    <citation type="journal article" date="2011" name="J. Gen. Appl. Microbiol.">
        <title>Draft genome sequencing of the enigmatic yeast Saitoella complicata.</title>
        <authorList>
            <person name="Nishida H."/>
            <person name="Hamamoto M."/>
            <person name="Sugiyama J."/>
        </authorList>
    </citation>
    <scope>NUCLEOTIDE SEQUENCE [LARGE SCALE GENOMIC DNA]</scope>
    <source>
        <strain evidence="1 2">NRRL Y-17804</strain>
    </source>
</reference>
<dbReference type="PANTHER" id="PTHR39401:SF1">
    <property type="entry name" value="SNOAL-LIKE DOMAIN-CONTAINING PROTEIN"/>
    <property type="match status" value="1"/>
</dbReference>
<dbReference type="EMBL" id="BACD03000010">
    <property type="protein sequence ID" value="GAO47622.1"/>
    <property type="molecule type" value="Genomic_DNA"/>
</dbReference>
<dbReference type="STRING" id="698492.A0A0E9NCM8"/>
<comment type="caution">
    <text evidence="1">The sequence shown here is derived from an EMBL/GenBank/DDBJ whole genome shotgun (WGS) entry which is preliminary data.</text>
</comment>
<reference evidence="1 2" key="3">
    <citation type="journal article" date="2015" name="Genome Announc.">
        <title>Draft Genome Sequence of the Archiascomycetous Yeast Saitoella complicata.</title>
        <authorList>
            <person name="Yamauchi K."/>
            <person name="Kondo S."/>
            <person name="Hamamoto M."/>
            <person name="Takahashi Y."/>
            <person name="Ogura Y."/>
            <person name="Hayashi T."/>
            <person name="Nishida H."/>
        </authorList>
    </citation>
    <scope>NUCLEOTIDE SEQUENCE [LARGE SCALE GENOMIC DNA]</scope>
    <source>
        <strain evidence="1 2">NRRL Y-17804</strain>
    </source>
</reference>
<sequence>MASPLESFITAFYKTSDDSSPAGTTAYVNYFTPTATATFGLKSFTGTDALTKMREGMWAPVSKRHHVAEGIYTVPGVTGYGEGDGHIFPQEVMIRGKVTYTLAKGPHIGEEVTVGWAARMVFDDPRSEEKKMKEYTVWLDSTPLLVAQGLVIRETEGSVGEVTVTDK</sequence>
<dbReference type="OrthoDB" id="3468019at2759"/>
<dbReference type="Proteomes" id="UP000033140">
    <property type="component" value="Unassembled WGS sequence"/>
</dbReference>
<evidence type="ECO:0000313" key="1">
    <source>
        <dbReference type="EMBL" id="GAO47622.1"/>
    </source>
</evidence>
<protein>
    <recommendedName>
        <fullName evidence="3">SnoaL-like domain-containing protein</fullName>
    </recommendedName>
</protein>
<dbReference type="PANTHER" id="PTHR39401">
    <property type="entry name" value="SNOAL-LIKE DOMAIN-CONTAINING PROTEIN"/>
    <property type="match status" value="1"/>
</dbReference>
<gene>
    <name evidence="1" type="ORF">G7K_1822-t1</name>
</gene>
<dbReference type="InterPro" id="IPR032710">
    <property type="entry name" value="NTF2-like_dom_sf"/>
</dbReference>
<accession>A0A0E9NCM8</accession>
<keyword evidence="2" id="KW-1185">Reference proteome</keyword>
<dbReference type="RefSeq" id="XP_019021068.1">
    <property type="nucleotide sequence ID" value="XM_019165253.1"/>
</dbReference>
<name>A0A0E9NCM8_SAICN</name>
<dbReference type="OMA" id="KMRFYQV"/>